<feature type="compositionally biased region" description="Basic and acidic residues" evidence="1">
    <location>
        <begin position="71"/>
        <end position="83"/>
    </location>
</feature>
<dbReference type="Proteomes" id="UP000636800">
    <property type="component" value="Chromosome 6"/>
</dbReference>
<name>A0A835QPA2_VANPL</name>
<proteinExistence type="predicted"/>
<dbReference type="OrthoDB" id="1730898at2759"/>
<keyword evidence="3" id="KW-1185">Reference proteome</keyword>
<feature type="region of interest" description="Disordered" evidence="1">
    <location>
        <begin position="61"/>
        <end position="92"/>
    </location>
</feature>
<organism evidence="2 3">
    <name type="scientific">Vanilla planifolia</name>
    <name type="common">Vanilla</name>
    <dbReference type="NCBI Taxonomy" id="51239"/>
    <lineage>
        <taxon>Eukaryota</taxon>
        <taxon>Viridiplantae</taxon>
        <taxon>Streptophyta</taxon>
        <taxon>Embryophyta</taxon>
        <taxon>Tracheophyta</taxon>
        <taxon>Spermatophyta</taxon>
        <taxon>Magnoliopsida</taxon>
        <taxon>Liliopsida</taxon>
        <taxon>Asparagales</taxon>
        <taxon>Orchidaceae</taxon>
        <taxon>Vanilloideae</taxon>
        <taxon>Vanilleae</taxon>
        <taxon>Vanilla</taxon>
    </lineage>
</organism>
<comment type="caution">
    <text evidence="2">The sequence shown here is derived from an EMBL/GenBank/DDBJ whole genome shotgun (WGS) entry which is preliminary data.</text>
</comment>
<gene>
    <name evidence="2" type="ORF">HPP92_013906</name>
</gene>
<dbReference type="EMBL" id="JADCNL010000006">
    <property type="protein sequence ID" value="KAG0477065.1"/>
    <property type="molecule type" value="Genomic_DNA"/>
</dbReference>
<dbReference type="PANTHER" id="PTHR31482:SF18">
    <property type="entry name" value="ESTS AU081301(E20138)"/>
    <property type="match status" value="1"/>
</dbReference>
<dbReference type="AlphaFoldDB" id="A0A835QPA2"/>
<evidence type="ECO:0000313" key="2">
    <source>
        <dbReference type="EMBL" id="KAG0477065.1"/>
    </source>
</evidence>
<dbReference type="PANTHER" id="PTHR31482">
    <property type="entry name" value="ESTS AU081301(E20138)"/>
    <property type="match status" value="1"/>
</dbReference>
<sequence length="115" mass="13015">MNSTSQIAFMICNLEIMLRSSGRNKEFPYGWWYGNVGHLESCNGNEHYCRCKTSDTLVLSSTSTPMARGGDGGDKPKDHREEGNETDGFYGGIRKLHDKDEISKWKQLWPPGILE</sequence>
<protein>
    <submittedName>
        <fullName evidence="2">Uncharacterized protein</fullName>
    </submittedName>
</protein>
<evidence type="ECO:0000256" key="1">
    <source>
        <dbReference type="SAM" id="MobiDB-lite"/>
    </source>
</evidence>
<reference evidence="2 3" key="1">
    <citation type="journal article" date="2020" name="Nat. Food">
        <title>A phased Vanilla planifolia genome enables genetic improvement of flavour and production.</title>
        <authorList>
            <person name="Hasing T."/>
            <person name="Tang H."/>
            <person name="Brym M."/>
            <person name="Khazi F."/>
            <person name="Huang T."/>
            <person name="Chambers A.H."/>
        </authorList>
    </citation>
    <scope>NUCLEOTIDE SEQUENCE [LARGE SCALE GENOMIC DNA]</scope>
    <source>
        <tissue evidence="2">Leaf</tissue>
    </source>
</reference>
<evidence type="ECO:0000313" key="3">
    <source>
        <dbReference type="Proteomes" id="UP000636800"/>
    </source>
</evidence>
<accession>A0A835QPA2</accession>